<gene>
    <name evidence="2" type="ORF">JD77_06278</name>
</gene>
<name>A0A562IJP8_MICOL</name>
<dbReference type="Proteomes" id="UP000319825">
    <property type="component" value="Unassembled WGS sequence"/>
</dbReference>
<reference evidence="2 3" key="1">
    <citation type="submission" date="2019-07" db="EMBL/GenBank/DDBJ databases">
        <title>R&amp;d 2014.</title>
        <authorList>
            <person name="Klenk H.-P."/>
        </authorList>
    </citation>
    <scope>NUCLEOTIDE SEQUENCE [LARGE SCALE GENOMIC DNA]</scope>
    <source>
        <strain evidence="2 3">DSM 43868</strain>
    </source>
</reference>
<sequence length="113" mass="12592">MPHPPPRSTGPRPAPTPPRPVPWLTLEDHCAAGPDWVCEACGEAWPCLAWTSLPVDSSLRRALLPSFVGLTRQAIRDLRGRPEGPEPPEIVTRFLWFLPLNDDEARATALRLR</sequence>
<evidence type="ECO:0000256" key="1">
    <source>
        <dbReference type="SAM" id="MobiDB-lite"/>
    </source>
</evidence>
<keyword evidence="3" id="KW-1185">Reference proteome</keyword>
<dbReference type="AlphaFoldDB" id="A0A562IJP8"/>
<dbReference type="OrthoDB" id="3396211at2"/>
<accession>A0A562IJP8</accession>
<dbReference type="EMBL" id="VLKE01000001">
    <property type="protein sequence ID" value="TWH71247.1"/>
    <property type="molecule type" value="Genomic_DNA"/>
</dbReference>
<protein>
    <submittedName>
        <fullName evidence="2">Uncharacterized protein</fullName>
    </submittedName>
</protein>
<evidence type="ECO:0000313" key="3">
    <source>
        <dbReference type="Proteomes" id="UP000319825"/>
    </source>
</evidence>
<comment type="caution">
    <text evidence="2">The sequence shown here is derived from an EMBL/GenBank/DDBJ whole genome shotgun (WGS) entry which is preliminary data.</text>
</comment>
<proteinExistence type="predicted"/>
<feature type="region of interest" description="Disordered" evidence="1">
    <location>
        <begin position="1"/>
        <end position="20"/>
    </location>
</feature>
<organism evidence="2 3">
    <name type="scientific">Micromonospora olivasterospora</name>
    <dbReference type="NCBI Taxonomy" id="1880"/>
    <lineage>
        <taxon>Bacteria</taxon>
        <taxon>Bacillati</taxon>
        <taxon>Actinomycetota</taxon>
        <taxon>Actinomycetes</taxon>
        <taxon>Micromonosporales</taxon>
        <taxon>Micromonosporaceae</taxon>
        <taxon>Micromonospora</taxon>
    </lineage>
</organism>
<evidence type="ECO:0000313" key="2">
    <source>
        <dbReference type="EMBL" id="TWH71247.1"/>
    </source>
</evidence>